<keyword evidence="2" id="KW-1185">Reference proteome</keyword>
<evidence type="ECO:0000313" key="2">
    <source>
        <dbReference type="Proteomes" id="UP000740883"/>
    </source>
</evidence>
<dbReference type="Proteomes" id="UP000740883">
    <property type="component" value="Unassembled WGS sequence"/>
</dbReference>
<accession>A0A9P6H1Z4</accession>
<dbReference type="EMBL" id="SBJO01000080">
    <property type="protein sequence ID" value="KAF9763347.1"/>
    <property type="molecule type" value="Genomic_DNA"/>
</dbReference>
<sequence>MNIFAIYKGQKQIFSSGYIDPLVINIILGLNEIGTNFLEDKISYMELDSFSINVHVSLTETVFVCINKNRTRTDLGPFLESYAKSQIYGDENLLNVLIFDNY</sequence>
<gene>
    <name evidence="1" type="ORF">NGRA_1329</name>
</gene>
<comment type="caution">
    <text evidence="1">The sequence shown here is derived from an EMBL/GenBank/DDBJ whole genome shotgun (WGS) entry which is preliminary data.</text>
</comment>
<reference evidence="1 2" key="1">
    <citation type="journal article" date="2020" name="Genome Biol. Evol.">
        <title>Comparative genomics of strictly vertically transmitted, feminizing microsporidia endosymbionts of amphipod crustaceans.</title>
        <authorList>
            <person name="Cormier A."/>
            <person name="Chebbi M.A."/>
            <person name="Giraud I."/>
            <person name="Wattier R."/>
            <person name="Teixeira M."/>
            <person name="Gilbert C."/>
            <person name="Rigaud T."/>
            <person name="Cordaux R."/>
        </authorList>
    </citation>
    <scope>NUCLEOTIDE SEQUENCE [LARGE SCALE GENOMIC DNA]</scope>
    <source>
        <strain evidence="1 2">Ou3-Ou53</strain>
    </source>
</reference>
<name>A0A9P6H1Z4_9MICR</name>
<organism evidence="1 2">
    <name type="scientific">Nosema granulosis</name>
    <dbReference type="NCBI Taxonomy" id="83296"/>
    <lineage>
        <taxon>Eukaryota</taxon>
        <taxon>Fungi</taxon>
        <taxon>Fungi incertae sedis</taxon>
        <taxon>Microsporidia</taxon>
        <taxon>Nosematidae</taxon>
        <taxon>Nosema</taxon>
    </lineage>
</organism>
<proteinExistence type="predicted"/>
<evidence type="ECO:0000313" key="1">
    <source>
        <dbReference type="EMBL" id="KAF9763347.1"/>
    </source>
</evidence>
<dbReference type="AlphaFoldDB" id="A0A9P6H1Z4"/>
<protein>
    <submittedName>
        <fullName evidence="1">Uncharacterized protein</fullName>
    </submittedName>
</protein>